<protein>
    <submittedName>
        <fullName evidence="1">Uncharacterized protein</fullName>
    </submittedName>
</protein>
<evidence type="ECO:0000313" key="2">
    <source>
        <dbReference type="Proteomes" id="UP000515764"/>
    </source>
</evidence>
<dbReference type="Pfam" id="PF19136">
    <property type="entry name" value="DUF5819"/>
    <property type="match status" value="1"/>
</dbReference>
<dbReference type="EMBL" id="CP045704">
    <property type="protein sequence ID" value="QNE84804.1"/>
    <property type="molecule type" value="Genomic_DNA"/>
</dbReference>
<keyword evidence="2" id="KW-1185">Reference proteome</keyword>
<evidence type="ECO:0000313" key="1">
    <source>
        <dbReference type="EMBL" id="QNE84804.1"/>
    </source>
</evidence>
<accession>A0ABX6S0S4</accession>
<proteinExistence type="predicted"/>
<organism evidence="1 2">
    <name type="scientific">Streptomyces rutgersensis</name>
    <dbReference type="NCBI Taxonomy" id="53451"/>
    <lineage>
        <taxon>Bacteria</taxon>
        <taxon>Bacillati</taxon>
        <taxon>Actinomycetota</taxon>
        <taxon>Actinomycetes</taxon>
        <taxon>Kitasatosporales</taxon>
        <taxon>Streptomycetaceae</taxon>
        <taxon>Streptomyces</taxon>
        <taxon>Streptomyces diastaticus group</taxon>
    </lineage>
</organism>
<gene>
    <name evidence="1" type="ORF">F0345_13930</name>
</gene>
<dbReference type="Proteomes" id="UP000515764">
    <property type="component" value="Chromosome"/>
</dbReference>
<reference evidence="2" key="1">
    <citation type="submission" date="2019-10" db="EMBL/GenBank/DDBJ databases">
        <title>Antimicrobial potential of Antarctic Bacteria.</title>
        <authorList>
            <person name="Benaud N."/>
            <person name="Edwards R.J."/>
            <person name="Ferrari B.C."/>
        </authorList>
    </citation>
    <scope>NUCLEOTIDE SEQUENCE [LARGE SCALE GENOMIC DNA]</scope>
    <source>
        <strain evidence="2">NBH77</strain>
    </source>
</reference>
<dbReference type="InterPro" id="IPR043857">
    <property type="entry name" value="DUF5819"/>
</dbReference>
<name>A0ABX6S0S4_9ACTN</name>
<sequence>MVAAVVLALVAAGAGVHLLMVFLHVAPANTVTKQHGRAVDDYVYPEFEQNWKLFAPNPLQQNIAVQARAEVLTEDGTLDRTRWVDLSVLDGEAIDGNLLPSHTRQNLLRRGWDFYVNSHDGDGVPDGLRGELSERYVRRIVLTRLVTELDGTRDGVVDRIQVRSRTTQVPSPPWSDEKVSREPVDRELGWWSVTDADVPLGGTLQLRRAGNGRGADAAGDAR</sequence>